<comment type="caution">
    <text evidence="1">The sequence shown here is derived from an EMBL/GenBank/DDBJ whole genome shotgun (WGS) entry which is preliminary data.</text>
</comment>
<name>A0A8X6J7B3_TRICU</name>
<protein>
    <submittedName>
        <fullName evidence="1">Uncharacterized protein</fullName>
    </submittedName>
</protein>
<accession>A0A8X6J7B3</accession>
<sequence>MKTLTSVKDEALGHRETVTFCVIIPPTERDRLYLSFSAQQIFLIKVVRLRHKEKRVRRDSSSEGEFDDELRLCIVVGESRAISDRSLDVHSRKNPHEIYGPYVGGYESHIFHVSPRARRRDCPRDSLTGKAIVASFGAFGHPITTARHSVLLFLYFRIMIPRMDLLELVHPEISFRQSQQLDSRADPPSAILR</sequence>
<evidence type="ECO:0000313" key="1">
    <source>
        <dbReference type="EMBL" id="GFR13373.1"/>
    </source>
</evidence>
<reference evidence="1" key="1">
    <citation type="submission" date="2020-07" db="EMBL/GenBank/DDBJ databases">
        <title>Multicomponent nature underlies the extraordinary mechanical properties of spider dragline silk.</title>
        <authorList>
            <person name="Kono N."/>
            <person name="Nakamura H."/>
            <person name="Mori M."/>
            <person name="Yoshida Y."/>
            <person name="Ohtoshi R."/>
            <person name="Malay A.D."/>
            <person name="Moran D.A.P."/>
            <person name="Tomita M."/>
            <person name="Numata K."/>
            <person name="Arakawa K."/>
        </authorList>
    </citation>
    <scope>NUCLEOTIDE SEQUENCE</scope>
</reference>
<dbReference type="AlphaFoldDB" id="A0A8X6J7B3"/>
<proteinExistence type="predicted"/>
<dbReference type="EMBL" id="BMAO01036839">
    <property type="protein sequence ID" value="GFR13373.1"/>
    <property type="molecule type" value="Genomic_DNA"/>
</dbReference>
<organism evidence="1 2">
    <name type="scientific">Trichonephila clavata</name>
    <name type="common">Joro spider</name>
    <name type="synonym">Nephila clavata</name>
    <dbReference type="NCBI Taxonomy" id="2740835"/>
    <lineage>
        <taxon>Eukaryota</taxon>
        <taxon>Metazoa</taxon>
        <taxon>Ecdysozoa</taxon>
        <taxon>Arthropoda</taxon>
        <taxon>Chelicerata</taxon>
        <taxon>Arachnida</taxon>
        <taxon>Araneae</taxon>
        <taxon>Araneomorphae</taxon>
        <taxon>Entelegynae</taxon>
        <taxon>Araneoidea</taxon>
        <taxon>Nephilidae</taxon>
        <taxon>Trichonephila</taxon>
    </lineage>
</organism>
<keyword evidence="2" id="KW-1185">Reference proteome</keyword>
<evidence type="ECO:0000313" key="2">
    <source>
        <dbReference type="Proteomes" id="UP000887116"/>
    </source>
</evidence>
<dbReference type="Proteomes" id="UP000887116">
    <property type="component" value="Unassembled WGS sequence"/>
</dbReference>
<dbReference type="OrthoDB" id="10281168at2759"/>
<gene>
    <name evidence="1" type="primary">AVEN_1174_1</name>
    <name evidence="1" type="ORF">TNCT_417411</name>
</gene>